<evidence type="ECO:0000313" key="8">
    <source>
        <dbReference type="Proteomes" id="UP000259211"/>
    </source>
</evidence>
<keyword evidence="4 5" id="KW-0472">Membrane</keyword>
<feature type="transmembrane region" description="Helical" evidence="5">
    <location>
        <begin position="326"/>
        <end position="345"/>
    </location>
</feature>
<dbReference type="Gene3D" id="1.20.1250.20">
    <property type="entry name" value="MFS general substrate transporter like domains"/>
    <property type="match status" value="1"/>
</dbReference>
<feature type="transmembrane region" description="Helical" evidence="5">
    <location>
        <begin position="230"/>
        <end position="250"/>
    </location>
</feature>
<sequence>MSSGSVSYRTLFSLPGGTFVTVSALARLPLAMSQLGTLLLVSSPQVAGRLGPGGLAAGIVALAIAVGSPIFGALTDRHGQRTVLLVQSLVGGFALIAEGMAAEMGATWPIVATIGGVAGFFMPQIGTMARVRWRAIGAANPNIEAGVLETSFAWEGSVDEAAFALGPALVGILAVLAGPVPGLLVAGSMLLVLGSWFALDPTSRLVEVHRGGTDRPGVSTPLERRAPGPLLTAGVLATCVGMIFMGMVFGSVQTGTTSLATEAGRPGLAGLLHALLSVGSAAAGLALPRLARRLDLVARWKLFALGLAVFAAPLLVVHHLGPLVPALIVLGMAAAPYMITLYSVAERSASAGRIGTVMTLMAAVNSLGYAFGTTMAGRLADWGGGTQAYAVTFGVAVAATLLAVLVARKVTPVRG</sequence>
<dbReference type="Pfam" id="PF07690">
    <property type="entry name" value="MFS_1"/>
    <property type="match status" value="1"/>
</dbReference>
<dbReference type="Proteomes" id="UP000259211">
    <property type="component" value="Unassembled WGS sequence"/>
</dbReference>
<evidence type="ECO:0000256" key="2">
    <source>
        <dbReference type="ARBA" id="ARBA00022692"/>
    </source>
</evidence>
<feature type="transmembrane region" description="Helical" evidence="5">
    <location>
        <begin position="357"/>
        <end position="376"/>
    </location>
</feature>
<evidence type="ECO:0000259" key="6">
    <source>
        <dbReference type="PROSITE" id="PS50850"/>
    </source>
</evidence>
<feature type="transmembrane region" description="Helical" evidence="5">
    <location>
        <begin position="302"/>
        <end position="320"/>
    </location>
</feature>
<gene>
    <name evidence="7" type="ORF">CHT91_07815</name>
</gene>
<comment type="caution">
    <text evidence="7">The sequence shown here is derived from an EMBL/GenBank/DDBJ whole genome shotgun (WGS) entry which is preliminary data.</text>
</comment>
<feature type="domain" description="Major facilitator superfamily (MFS) profile" evidence="6">
    <location>
        <begin position="234"/>
        <end position="415"/>
    </location>
</feature>
<keyword evidence="3 5" id="KW-1133">Transmembrane helix</keyword>
<evidence type="ECO:0000256" key="4">
    <source>
        <dbReference type="ARBA" id="ARBA00023136"/>
    </source>
</evidence>
<evidence type="ECO:0000256" key="1">
    <source>
        <dbReference type="ARBA" id="ARBA00004651"/>
    </source>
</evidence>
<dbReference type="EMBL" id="NOWI01000006">
    <property type="protein sequence ID" value="RFT43919.1"/>
    <property type="molecule type" value="Genomic_DNA"/>
</dbReference>
<proteinExistence type="predicted"/>
<evidence type="ECO:0000256" key="5">
    <source>
        <dbReference type="SAM" id="Phobius"/>
    </source>
</evidence>
<dbReference type="InterPro" id="IPR036259">
    <property type="entry name" value="MFS_trans_sf"/>
</dbReference>
<feature type="transmembrane region" description="Helical" evidence="5">
    <location>
        <begin position="108"/>
        <end position="126"/>
    </location>
</feature>
<protein>
    <submittedName>
        <fullName evidence="7">MFS transporter</fullName>
    </submittedName>
</protein>
<dbReference type="AlphaFoldDB" id="A0A3E2DET8"/>
<dbReference type="GO" id="GO:0022857">
    <property type="term" value="F:transmembrane transporter activity"/>
    <property type="evidence" value="ECO:0007669"/>
    <property type="project" value="InterPro"/>
</dbReference>
<keyword evidence="2 5" id="KW-0812">Transmembrane</keyword>
<dbReference type="RefSeq" id="WP_117189406.1">
    <property type="nucleotide sequence ID" value="NZ_JAQDJS010000002.1"/>
</dbReference>
<comment type="subcellular location">
    <subcellularLocation>
        <location evidence="1">Cell membrane</location>
        <topology evidence="1">Multi-pass membrane protein</topology>
    </subcellularLocation>
</comment>
<dbReference type="SUPFAM" id="SSF103473">
    <property type="entry name" value="MFS general substrate transporter"/>
    <property type="match status" value="1"/>
</dbReference>
<feature type="transmembrane region" description="Helical" evidence="5">
    <location>
        <begin position="50"/>
        <end position="71"/>
    </location>
</feature>
<dbReference type="GO" id="GO:0005886">
    <property type="term" value="C:plasma membrane"/>
    <property type="evidence" value="ECO:0007669"/>
    <property type="project" value="UniProtKB-SubCell"/>
</dbReference>
<feature type="transmembrane region" description="Helical" evidence="5">
    <location>
        <begin position="388"/>
        <end position="407"/>
    </location>
</feature>
<evidence type="ECO:0000256" key="3">
    <source>
        <dbReference type="ARBA" id="ARBA00022989"/>
    </source>
</evidence>
<evidence type="ECO:0000313" key="7">
    <source>
        <dbReference type="EMBL" id="RFT43919.1"/>
    </source>
</evidence>
<dbReference type="PROSITE" id="PS50850">
    <property type="entry name" value="MFS"/>
    <property type="match status" value="1"/>
</dbReference>
<feature type="transmembrane region" description="Helical" evidence="5">
    <location>
        <begin position="83"/>
        <end position="102"/>
    </location>
</feature>
<reference evidence="7 8" key="1">
    <citation type="submission" date="2017-07" db="EMBL/GenBank/DDBJ databases">
        <authorList>
            <person name="Sun Z.S."/>
            <person name="Albrecht U."/>
            <person name="Echele G."/>
            <person name="Lee C.C."/>
        </authorList>
    </citation>
    <scope>NUCLEOTIDE SEQUENCE [LARGE SCALE GENOMIC DNA]</scope>
    <source>
        <strain evidence="7 8">P16-029</strain>
    </source>
</reference>
<dbReference type="PANTHER" id="PTHR23542:SF1">
    <property type="entry name" value="MAJOR FACILITATOR SUPERFAMILY (MFS) PROFILE DOMAIN-CONTAINING PROTEIN"/>
    <property type="match status" value="1"/>
</dbReference>
<name>A0A3E2DET8_9ACTN</name>
<dbReference type="InterPro" id="IPR011701">
    <property type="entry name" value="MFS"/>
</dbReference>
<dbReference type="PANTHER" id="PTHR23542">
    <property type="match status" value="1"/>
</dbReference>
<accession>A0A3E2DET8</accession>
<dbReference type="InterPro" id="IPR020846">
    <property type="entry name" value="MFS_dom"/>
</dbReference>
<organism evidence="7 8">
    <name type="scientific">Cutibacterium avidum</name>
    <dbReference type="NCBI Taxonomy" id="33010"/>
    <lineage>
        <taxon>Bacteria</taxon>
        <taxon>Bacillati</taxon>
        <taxon>Actinomycetota</taxon>
        <taxon>Actinomycetes</taxon>
        <taxon>Propionibacteriales</taxon>
        <taxon>Propionibacteriaceae</taxon>
        <taxon>Cutibacterium</taxon>
    </lineage>
</organism>